<keyword evidence="2" id="KW-0326">Glycosidase</keyword>
<evidence type="ECO:0000256" key="2">
    <source>
        <dbReference type="ARBA" id="ARBA00023295"/>
    </source>
</evidence>
<proteinExistence type="predicted"/>
<dbReference type="RefSeq" id="WP_189613469.1">
    <property type="nucleotide sequence ID" value="NZ_BMXR01000018.1"/>
</dbReference>
<dbReference type="GO" id="GO:0016798">
    <property type="term" value="F:hydrolase activity, acting on glycosyl bonds"/>
    <property type="evidence" value="ECO:0007669"/>
    <property type="project" value="UniProtKB-KW"/>
</dbReference>
<keyword evidence="1" id="KW-0378">Hydrolase</keyword>
<dbReference type="AlphaFoldDB" id="A0A918KSK6"/>
<feature type="domain" description="Glycosyl hydrolase family 13 catalytic" evidence="3">
    <location>
        <begin position="16"/>
        <end position="395"/>
    </location>
</feature>
<dbReference type="Gene3D" id="3.20.20.80">
    <property type="entry name" value="Glycosidases"/>
    <property type="match status" value="1"/>
</dbReference>
<organism evidence="4 5">
    <name type="scientific">Saccharospirillum salsuginis</name>
    <dbReference type="NCBI Taxonomy" id="418750"/>
    <lineage>
        <taxon>Bacteria</taxon>
        <taxon>Pseudomonadati</taxon>
        <taxon>Pseudomonadota</taxon>
        <taxon>Gammaproteobacteria</taxon>
        <taxon>Oceanospirillales</taxon>
        <taxon>Saccharospirillaceae</taxon>
        <taxon>Saccharospirillum</taxon>
    </lineage>
</organism>
<dbReference type="InterPro" id="IPR006047">
    <property type="entry name" value="GH13_cat_dom"/>
</dbReference>
<accession>A0A918KSK6</accession>
<comment type="caution">
    <text evidence="4">The sequence shown here is derived from an EMBL/GenBank/DDBJ whole genome shotgun (WGS) entry which is preliminary data.</text>
</comment>
<dbReference type="InterPro" id="IPR017853">
    <property type="entry name" value="GH"/>
</dbReference>
<dbReference type="Proteomes" id="UP000626148">
    <property type="component" value="Unassembled WGS sequence"/>
</dbReference>
<reference evidence="4" key="1">
    <citation type="journal article" date="2014" name="Int. J. Syst. Evol. Microbiol.">
        <title>Complete genome sequence of Corynebacterium casei LMG S-19264T (=DSM 44701T), isolated from a smear-ripened cheese.</title>
        <authorList>
            <consortium name="US DOE Joint Genome Institute (JGI-PGF)"/>
            <person name="Walter F."/>
            <person name="Albersmeier A."/>
            <person name="Kalinowski J."/>
            <person name="Ruckert C."/>
        </authorList>
    </citation>
    <scope>NUCLEOTIDE SEQUENCE</scope>
    <source>
        <strain evidence="4">KCTC 22169</strain>
    </source>
</reference>
<dbReference type="GO" id="GO:0005975">
    <property type="term" value="P:carbohydrate metabolic process"/>
    <property type="evidence" value="ECO:0007669"/>
    <property type="project" value="InterPro"/>
</dbReference>
<name>A0A918KSK6_9GAMM</name>
<evidence type="ECO:0000259" key="3">
    <source>
        <dbReference type="SMART" id="SM00642"/>
    </source>
</evidence>
<sequence>MTIKVPDWVRGAVFYQIFPDRFRQGPVQHLPPGLTLKPWGTPASEQGFQGGDLYGIVEKLSYIEELGVTALYLNPVFASASNHRYHTYDYFTVDPLLGGEHALRLLLDEAHKRDIRVVLDGVFNHASRGFWAFHHILEEGRNSPYIDWFHIDDWPLNPYPKRNKEATNYQSWWDLPALPKFNTDNPGVRDYLFSVAEHWIRFGIDGWRLDVPEEIDDDAFWQEFRSRVKAINPEAYICGEIWKKADHWLQGDQFDAVMNYPLGGAVLGFFGAQSLKPDDQPEHLELKPRTSHSLKKRVDEIYGWYDPEINQVQLNLLDSHDMARAKWILSDDVPALRQSLAFLLALPGAPCIYYGTEIGMTGGPDPDCREAFPWHKPEDWDLTIASAIRKQALARQYFPALGQGDHYIHILGKETLAVERWLDDDRAVVFFNRSKKAVTVTPPETCLGLNRLNDMAERANDTLSDQCRINAKGCETFVS</sequence>
<dbReference type="SMART" id="SM00642">
    <property type="entry name" value="Aamy"/>
    <property type="match status" value="1"/>
</dbReference>
<dbReference type="PANTHER" id="PTHR10357">
    <property type="entry name" value="ALPHA-AMYLASE FAMILY MEMBER"/>
    <property type="match status" value="1"/>
</dbReference>
<evidence type="ECO:0000313" key="4">
    <source>
        <dbReference type="EMBL" id="GGX74346.1"/>
    </source>
</evidence>
<evidence type="ECO:0000313" key="5">
    <source>
        <dbReference type="Proteomes" id="UP000626148"/>
    </source>
</evidence>
<protein>
    <submittedName>
        <fullName evidence="4">Alpha-amylase</fullName>
    </submittedName>
</protein>
<dbReference type="PANTHER" id="PTHR10357:SF210">
    <property type="entry name" value="MALTODEXTRIN GLUCOSIDASE"/>
    <property type="match status" value="1"/>
</dbReference>
<dbReference type="Pfam" id="PF00128">
    <property type="entry name" value="Alpha-amylase"/>
    <property type="match status" value="1"/>
</dbReference>
<gene>
    <name evidence="4" type="ORF">GCM10007392_47150</name>
</gene>
<keyword evidence="5" id="KW-1185">Reference proteome</keyword>
<dbReference type="EMBL" id="BMXR01000018">
    <property type="protein sequence ID" value="GGX74346.1"/>
    <property type="molecule type" value="Genomic_DNA"/>
</dbReference>
<dbReference type="SUPFAM" id="SSF51445">
    <property type="entry name" value="(Trans)glycosidases"/>
    <property type="match status" value="1"/>
</dbReference>
<evidence type="ECO:0000256" key="1">
    <source>
        <dbReference type="ARBA" id="ARBA00022801"/>
    </source>
</evidence>
<dbReference type="CDD" id="cd11338">
    <property type="entry name" value="AmyAc_CMD"/>
    <property type="match status" value="1"/>
</dbReference>
<reference evidence="4" key="2">
    <citation type="submission" date="2020-09" db="EMBL/GenBank/DDBJ databases">
        <authorList>
            <person name="Sun Q."/>
            <person name="Kim S."/>
        </authorList>
    </citation>
    <scope>NUCLEOTIDE SEQUENCE</scope>
    <source>
        <strain evidence="4">KCTC 22169</strain>
    </source>
</reference>